<dbReference type="InterPro" id="IPR046346">
    <property type="entry name" value="Aminoacid_DH-like_N_sf"/>
</dbReference>
<dbReference type="SUPFAM" id="SSF51735">
    <property type="entry name" value="NAD(P)-binding Rossmann-fold domains"/>
    <property type="match status" value="1"/>
</dbReference>
<dbReference type="Gene3D" id="3.40.50.10860">
    <property type="entry name" value="Leucine Dehydrogenase, chain A, domain 1"/>
    <property type="match status" value="1"/>
</dbReference>
<keyword evidence="3" id="KW-0057">Aromatic amino acid biosynthesis</keyword>
<comment type="caution">
    <text evidence="5">The sequence shown here is derived from an EMBL/GenBank/DDBJ whole genome shotgun (WGS) entry which is preliminary data.</text>
</comment>
<keyword evidence="6" id="KW-1185">Reference proteome</keyword>
<dbReference type="Proteomes" id="UP001153642">
    <property type="component" value="Unassembled WGS sequence"/>
</dbReference>
<evidence type="ECO:0000256" key="2">
    <source>
        <dbReference type="ARBA" id="ARBA00023002"/>
    </source>
</evidence>
<dbReference type="InterPro" id="IPR022893">
    <property type="entry name" value="Shikimate_DH_fam"/>
</dbReference>
<evidence type="ECO:0000313" key="5">
    <source>
        <dbReference type="EMBL" id="MDG3584788.1"/>
    </source>
</evidence>
<sequence length="245" mass="27240">MDKRFGLLGRNISYSFSQGYFTEKFKELGLTGYSYVNFDVQKIEDFQEIINSTKGLVGFNITIPYKEAIFPYLTAIDPEAKEIGAVNVVKVVPNGLKGYNTDVHGFKESLRPHLKPWHTNALILGTGGASKAVAHALKSLQIPYKYVSRTASSGKIGYGDLNAATISKHTVIINCTPLGTFPNVEQKPAIPYQFLTDKHLVFDLIYNPPQTSFMKHAQAQGATAVNGHEMLKLQAEKAWKIWNEN</sequence>
<dbReference type="PANTHER" id="PTHR21089:SF1">
    <property type="entry name" value="BIFUNCTIONAL 3-DEHYDROQUINATE DEHYDRATASE_SHIKIMATE DEHYDROGENASE, CHLOROPLASTIC"/>
    <property type="match status" value="1"/>
</dbReference>
<evidence type="ECO:0000259" key="4">
    <source>
        <dbReference type="Pfam" id="PF08501"/>
    </source>
</evidence>
<comment type="pathway">
    <text evidence="1">Metabolic intermediate biosynthesis; chorismate biosynthesis; chorismate from D-erythrose 4-phosphate and phosphoenolpyruvate: step 4/7.</text>
</comment>
<dbReference type="InterPro" id="IPR013708">
    <property type="entry name" value="Shikimate_DH-bd_N"/>
</dbReference>
<evidence type="ECO:0000313" key="6">
    <source>
        <dbReference type="Proteomes" id="UP001153642"/>
    </source>
</evidence>
<protein>
    <submittedName>
        <fullName evidence="5">Shikimate dehydrogenase</fullName>
    </submittedName>
</protein>
<gene>
    <name evidence="5" type="ORF">OSR52_02825</name>
</gene>
<dbReference type="PANTHER" id="PTHR21089">
    <property type="entry name" value="SHIKIMATE DEHYDROGENASE"/>
    <property type="match status" value="1"/>
</dbReference>
<dbReference type="SUPFAM" id="SSF53223">
    <property type="entry name" value="Aminoacid dehydrogenase-like, N-terminal domain"/>
    <property type="match status" value="1"/>
</dbReference>
<feature type="domain" description="Shikimate dehydrogenase substrate binding N-terminal" evidence="4">
    <location>
        <begin position="7"/>
        <end position="89"/>
    </location>
</feature>
<name>A0ABT6FNG0_9FLAO</name>
<organism evidence="5 6">
    <name type="scientific">Galbibacter pacificus</name>
    <dbReference type="NCBI Taxonomy" id="2996052"/>
    <lineage>
        <taxon>Bacteria</taxon>
        <taxon>Pseudomonadati</taxon>
        <taxon>Bacteroidota</taxon>
        <taxon>Flavobacteriia</taxon>
        <taxon>Flavobacteriales</taxon>
        <taxon>Flavobacteriaceae</taxon>
        <taxon>Galbibacter</taxon>
    </lineage>
</organism>
<reference evidence="5" key="1">
    <citation type="submission" date="2022-11" db="EMBL/GenBank/DDBJ databases">
        <title>High-quality draft genome sequence of Galbibacter sp. strain CMA-7.</title>
        <authorList>
            <person name="Wei L."/>
            <person name="Dong C."/>
            <person name="Shao Z."/>
        </authorList>
    </citation>
    <scope>NUCLEOTIDE SEQUENCE</scope>
    <source>
        <strain evidence="5">CMA-7</strain>
    </source>
</reference>
<dbReference type="InterPro" id="IPR036291">
    <property type="entry name" value="NAD(P)-bd_dom_sf"/>
</dbReference>
<dbReference type="EMBL" id="JAPMUA010000001">
    <property type="protein sequence ID" value="MDG3584788.1"/>
    <property type="molecule type" value="Genomic_DNA"/>
</dbReference>
<dbReference type="CDD" id="cd01065">
    <property type="entry name" value="NAD_bind_Shikimate_DH"/>
    <property type="match status" value="1"/>
</dbReference>
<evidence type="ECO:0000256" key="1">
    <source>
        <dbReference type="ARBA" id="ARBA00004871"/>
    </source>
</evidence>
<proteinExistence type="predicted"/>
<keyword evidence="2" id="KW-0560">Oxidoreductase</keyword>
<evidence type="ECO:0000256" key="3">
    <source>
        <dbReference type="ARBA" id="ARBA00023141"/>
    </source>
</evidence>
<dbReference type="Gene3D" id="3.40.50.720">
    <property type="entry name" value="NAD(P)-binding Rossmann-like Domain"/>
    <property type="match status" value="1"/>
</dbReference>
<dbReference type="Pfam" id="PF08501">
    <property type="entry name" value="Shikimate_dh_N"/>
    <property type="match status" value="1"/>
</dbReference>
<dbReference type="RefSeq" id="WP_277898546.1">
    <property type="nucleotide sequence ID" value="NZ_JAPMUA010000001.1"/>
</dbReference>
<keyword evidence="3" id="KW-0028">Amino-acid biosynthesis</keyword>
<accession>A0ABT6FNG0</accession>